<gene>
    <name evidence="3" type="ORF">Tco_0940984</name>
</gene>
<evidence type="ECO:0000256" key="1">
    <source>
        <dbReference type="SAM" id="MobiDB-lite"/>
    </source>
</evidence>
<reference evidence="3" key="1">
    <citation type="journal article" date="2022" name="Int. J. Mol. Sci.">
        <title>Draft Genome of Tanacetum Coccineum: Genomic Comparison of Closely Related Tanacetum-Family Plants.</title>
        <authorList>
            <person name="Yamashiro T."/>
            <person name="Shiraishi A."/>
            <person name="Nakayama K."/>
            <person name="Satake H."/>
        </authorList>
    </citation>
    <scope>NUCLEOTIDE SEQUENCE</scope>
</reference>
<comment type="caution">
    <text evidence="3">The sequence shown here is derived from an EMBL/GenBank/DDBJ whole genome shotgun (WGS) entry which is preliminary data.</text>
</comment>
<dbReference type="Pfam" id="PF03732">
    <property type="entry name" value="Retrotrans_gag"/>
    <property type="match status" value="1"/>
</dbReference>
<evidence type="ECO:0000259" key="2">
    <source>
        <dbReference type="Pfam" id="PF03732"/>
    </source>
</evidence>
<dbReference type="InterPro" id="IPR005162">
    <property type="entry name" value="Retrotrans_gag_dom"/>
</dbReference>
<proteinExistence type="predicted"/>
<evidence type="ECO:0000313" key="4">
    <source>
        <dbReference type="Proteomes" id="UP001151760"/>
    </source>
</evidence>
<keyword evidence="4" id="KW-1185">Reference proteome</keyword>
<name>A0ABQ5DPY9_9ASTR</name>
<evidence type="ECO:0000313" key="3">
    <source>
        <dbReference type="EMBL" id="GJT41119.1"/>
    </source>
</evidence>
<accession>A0ABQ5DPY9</accession>
<feature type="compositionally biased region" description="Basic and acidic residues" evidence="1">
    <location>
        <begin position="11"/>
        <end position="23"/>
    </location>
</feature>
<dbReference type="Proteomes" id="UP001151760">
    <property type="component" value="Unassembled WGS sequence"/>
</dbReference>
<organism evidence="3 4">
    <name type="scientific">Tanacetum coccineum</name>
    <dbReference type="NCBI Taxonomy" id="301880"/>
    <lineage>
        <taxon>Eukaryota</taxon>
        <taxon>Viridiplantae</taxon>
        <taxon>Streptophyta</taxon>
        <taxon>Embryophyta</taxon>
        <taxon>Tracheophyta</taxon>
        <taxon>Spermatophyta</taxon>
        <taxon>Magnoliopsida</taxon>
        <taxon>eudicotyledons</taxon>
        <taxon>Gunneridae</taxon>
        <taxon>Pentapetalae</taxon>
        <taxon>asterids</taxon>
        <taxon>campanulids</taxon>
        <taxon>Asterales</taxon>
        <taxon>Asteraceae</taxon>
        <taxon>Asteroideae</taxon>
        <taxon>Anthemideae</taxon>
        <taxon>Anthemidinae</taxon>
        <taxon>Tanacetum</taxon>
    </lineage>
</organism>
<keyword evidence="3" id="KW-0548">Nucleotidyltransferase</keyword>
<reference evidence="3" key="2">
    <citation type="submission" date="2022-01" db="EMBL/GenBank/DDBJ databases">
        <authorList>
            <person name="Yamashiro T."/>
            <person name="Shiraishi A."/>
            <person name="Satake H."/>
            <person name="Nakayama K."/>
        </authorList>
    </citation>
    <scope>NUCLEOTIDE SEQUENCE</scope>
</reference>
<feature type="region of interest" description="Disordered" evidence="1">
    <location>
        <begin position="1"/>
        <end position="23"/>
    </location>
</feature>
<feature type="domain" description="Retrotransposon gag" evidence="2">
    <location>
        <begin position="72"/>
        <end position="123"/>
    </location>
</feature>
<protein>
    <submittedName>
        <fullName evidence="3">Reverse transcriptase domain-containing protein</fullName>
    </submittedName>
</protein>
<keyword evidence="3" id="KW-0695">RNA-directed DNA polymerase</keyword>
<dbReference type="GO" id="GO:0003964">
    <property type="term" value="F:RNA-directed DNA polymerase activity"/>
    <property type="evidence" value="ECO:0007669"/>
    <property type="project" value="UniProtKB-KW"/>
</dbReference>
<keyword evidence="3" id="KW-0808">Transferase</keyword>
<sequence>MSHRSSSRANDFARNRANQREATPRCSIKTFRASGANEFFGTEGAVGLLTWFESIESVLHITKCLAESQVEFAAGMLQGRALTWWNTLVQTRGRAAAIAQSWDDFKKLMMEEYCPDDEVQKLES</sequence>
<dbReference type="EMBL" id="BQNB010015534">
    <property type="protein sequence ID" value="GJT41119.1"/>
    <property type="molecule type" value="Genomic_DNA"/>
</dbReference>